<reference evidence="2 3" key="2">
    <citation type="submission" date="2014-09" db="EMBL/GenBank/DDBJ databases">
        <authorList>
            <consortium name="NBRP consortium"/>
            <person name="Sawabe T."/>
            <person name="Meirelles P."/>
            <person name="Nakanishi M."/>
            <person name="Sayaka M."/>
            <person name="Hattori M."/>
            <person name="Ohkuma M."/>
        </authorList>
    </citation>
    <scope>NUCLEOTIDE SEQUENCE [LARGE SCALE GENOMIC DNA]</scope>
    <source>
        <strain evidence="2 3">JCM 19240</strain>
    </source>
</reference>
<accession>A0A090T5Q2</accession>
<dbReference type="AlphaFoldDB" id="A0A090T5Q2"/>
<dbReference type="PANTHER" id="PTHR43617">
    <property type="entry name" value="L-AMINO ACID N-ACETYLTRANSFERASE"/>
    <property type="match status" value="1"/>
</dbReference>
<reference evidence="2 3" key="1">
    <citation type="submission" date="2014-09" db="EMBL/GenBank/DDBJ databases">
        <title>Vibrio maritimus JCM 19240. (C210) whole genome shotgun sequence.</title>
        <authorList>
            <person name="Sawabe T."/>
            <person name="Meirelles P."/>
            <person name="Nakanishi M."/>
            <person name="Sayaka M."/>
            <person name="Hattori M."/>
            <person name="Ohkuma M."/>
        </authorList>
    </citation>
    <scope>NUCLEOTIDE SEQUENCE [LARGE SCALE GENOMIC DNA]</scope>
    <source>
        <strain evidence="2 3">JCM 19240</strain>
    </source>
</reference>
<dbReference type="GO" id="GO:0016747">
    <property type="term" value="F:acyltransferase activity, transferring groups other than amino-acyl groups"/>
    <property type="evidence" value="ECO:0007669"/>
    <property type="project" value="InterPro"/>
</dbReference>
<dbReference type="EMBL" id="BBMT01000006">
    <property type="protein sequence ID" value="GAL35315.1"/>
    <property type="molecule type" value="Genomic_DNA"/>
</dbReference>
<comment type="caution">
    <text evidence="2">The sequence shown here is derived from an EMBL/GenBank/DDBJ whole genome shotgun (WGS) entry which is preliminary data.</text>
</comment>
<dbReference type="Gene3D" id="3.40.630.30">
    <property type="match status" value="1"/>
</dbReference>
<organism evidence="2 3">
    <name type="scientific">Vibrio maritimus</name>
    <dbReference type="NCBI Taxonomy" id="990268"/>
    <lineage>
        <taxon>Bacteria</taxon>
        <taxon>Pseudomonadati</taxon>
        <taxon>Pseudomonadota</taxon>
        <taxon>Gammaproteobacteria</taxon>
        <taxon>Vibrionales</taxon>
        <taxon>Vibrionaceae</taxon>
        <taxon>Vibrio</taxon>
    </lineage>
</organism>
<keyword evidence="3" id="KW-1185">Reference proteome</keyword>
<dbReference type="CDD" id="cd04301">
    <property type="entry name" value="NAT_SF"/>
    <property type="match status" value="1"/>
</dbReference>
<proteinExistence type="predicted"/>
<dbReference type="PROSITE" id="PS51186">
    <property type="entry name" value="GNAT"/>
    <property type="match status" value="1"/>
</dbReference>
<dbReference type="InterPro" id="IPR000182">
    <property type="entry name" value="GNAT_dom"/>
</dbReference>
<evidence type="ECO:0000259" key="1">
    <source>
        <dbReference type="PROSITE" id="PS51186"/>
    </source>
</evidence>
<dbReference type="Proteomes" id="UP000029224">
    <property type="component" value="Unassembled WGS sequence"/>
</dbReference>
<feature type="domain" description="N-acetyltransferase" evidence="1">
    <location>
        <begin position="1"/>
        <end position="117"/>
    </location>
</feature>
<dbReference type="InterPro" id="IPR050276">
    <property type="entry name" value="MshD_Acetyltransferase"/>
</dbReference>
<evidence type="ECO:0000313" key="3">
    <source>
        <dbReference type="Proteomes" id="UP000029224"/>
    </source>
</evidence>
<dbReference type="InterPro" id="IPR016181">
    <property type="entry name" value="Acyl_CoA_acyltransferase"/>
</dbReference>
<dbReference type="Pfam" id="PF00583">
    <property type="entry name" value="Acetyltransf_1"/>
    <property type="match status" value="1"/>
</dbReference>
<evidence type="ECO:0000313" key="2">
    <source>
        <dbReference type="EMBL" id="GAL35315.1"/>
    </source>
</evidence>
<sequence>MPHIKEYYSDWGKDGDIGFFALSPDNKPIGLIQLRYKSSQTQKYADYPEIAMAVHPDYRGLGVASSLMQHLIDNSNSGLRLGVHPLNISAIKLYQKFGFCVYEVAKSGYPQMMREKQV</sequence>
<protein>
    <recommendedName>
        <fullName evidence="1">N-acetyltransferase domain-containing protein</fullName>
    </recommendedName>
</protein>
<dbReference type="SUPFAM" id="SSF55729">
    <property type="entry name" value="Acyl-CoA N-acyltransferases (Nat)"/>
    <property type="match status" value="1"/>
</dbReference>
<gene>
    <name evidence="2" type="ORF">JCM19240_3685</name>
</gene>
<name>A0A090T5Q2_9VIBR</name>